<dbReference type="Pfam" id="PF13432">
    <property type="entry name" value="TPR_16"/>
    <property type="match status" value="1"/>
</dbReference>
<dbReference type="InterPro" id="IPR019734">
    <property type="entry name" value="TPR_rpt"/>
</dbReference>
<keyword evidence="3" id="KW-1185">Reference proteome</keyword>
<comment type="caution">
    <text evidence="2">The sequence shown here is derived from an EMBL/GenBank/DDBJ whole genome shotgun (WGS) entry which is preliminary data.</text>
</comment>
<evidence type="ECO:0000256" key="1">
    <source>
        <dbReference type="PROSITE-ProRule" id="PRU00339"/>
    </source>
</evidence>
<dbReference type="Proteomes" id="UP001501600">
    <property type="component" value="Unassembled WGS sequence"/>
</dbReference>
<gene>
    <name evidence="2" type="ORF">GCM10025772_28660</name>
</gene>
<dbReference type="PANTHER" id="PTHR44809">
    <property type="match status" value="1"/>
</dbReference>
<sequence length="592" mass="65664">MAVESLAPVQQLQRAWSQFQKKNFQQALQLVAPLIQGGLKHPVIFYIRAVSLRHLGRFEAAEVAFNALLTTYPTAEHWRAYAGLKGDLGDYEAAVHWIKKAVEKAPEQFDNHYNLGRYQQKSGAFPEARDAYQNALKLKPTHAGVRLGLAQVLLGMGALQPAEHCLEQGLKQHPGQLALRHQWALLKLRRGEHVAAQQALDACLSLQPDNRNLLLSRARLWISQGRFAQANELYLKLINSDPLDIHAQDGYLDLGWMQGEAESAFALYRRTVAANPAHPIALSFAKHLIRSGQLDEANAVLIAYQQAGGLSPSAIAMRVHALRESGAIDAALTLALTQDSADEGVLWERAITLMCKENGEGALAIARELSEARPRSQKIRALLLACLKVTGRMGEYRILCDYDRAVRVIDIYDEQELKKIAGELEVLPRPKNAPLEQSLREGSQTQGELFDTENRVIAAVKRKIEASISDYLATNSAGRNQPVIGDKCHEHYFTGSWSVALTGGGHHVSHYHSSGTISGCLYIQVPRCTGRQGQGWLKFGEPALSRWLDFEPDYLVKPKPGQLVIFPSYLWHGTLPISGDEKRVTIAFDARV</sequence>
<dbReference type="PROSITE" id="PS50005">
    <property type="entry name" value="TPR"/>
    <property type="match status" value="1"/>
</dbReference>
<dbReference type="PANTHER" id="PTHR44809:SF1">
    <property type="entry name" value="PROTEIN O-MANNOSYL-TRANSFERASE TMTC1"/>
    <property type="match status" value="1"/>
</dbReference>
<protein>
    <submittedName>
        <fullName evidence="2">2OG-Fe(II) oxygenase</fullName>
    </submittedName>
</protein>
<dbReference type="Gene3D" id="1.25.40.10">
    <property type="entry name" value="Tetratricopeptide repeat domain"/>
    <property type="match status" value="3"/>
</dbReference>
<reference evidence="3" key="1">
    <citation type="journal article" date="2019" name="Int. J. Syst. Evol. Microbiol.">
        <title>The Global Catalogue of Microorganisms (GCM) 10K type strain sequencing project: providing services to taxonomists for standard genome sequencing and annotation.</title>
        <authorList>
            <consortium name="The Broad Institute Genomics Platform"/>
            <consortium name="The Broad Institute Genome Sequencing Center for Infectious Disease"/>
            <person name="Wu L."/>
            <person name="Ma J."/>
        </authorList>
    </citation>
    <scope>NUCLEOTIDE SEQUENCE [LARGE SCALE GENOMIC DNA]</scope>
    <source>
        <strain evidence="3">JCM 18720</strain>
    </source>
</reference>
<dbReference type="InterPro" id="IPR011990">
    <property type="entry name" value="TPR-like_helical_dom_sf"/>
</dbReference>
<name>A0ABP9SGZ6_9GAMM</name>
<dbReference type="EMBL" id="BAABLF010000030">
    <property type="protein sequence ID" value="GAA5194820.1"/>
    <property type="molecule type" value="Genomic_DNA"/>
</dbReference>
<evidence type="ECO:0000313" key="2">
    <source>
        <dbReference type="EMBL" id="GAA5194820.1"/>
    </source>
</evidence>
<dbReference type="InterPro" id="IPR052943">
    <property type="entry name" value="TMTC_O-mannosyl-trnsfr"/>
</dbReference>
<feature type="repeat" description="TPR" evidence="1">
    <location>
        <begin position="109"/>
        <end position="142"/>
    </location>
</feature>
<keyword evidence="1" id="KW-0802">TPR repeat</keyword>
<dbReference type="RefSeq" id="WP_345317862.1">
    <property type="nucleotide sequence ID" value="NZ_BAABLF010000030.1"/>
</dbReference>
<accession>A0ABP9SGZ6</accession>
<dbReference type="Pfam" id="PF14559">
    <property type="entry name" value="TPR_19"/>
    <property type="match status" value="2"/>
</dbReference>
<dbReference type="InterPro" id="IPR012668">
    <property type="entry name" value="CHP02466"/>
</dbReference>
<organism evidence="2 3">
    <name type="scientific">Ferrimonas gelatinilytica</name>
    <dbReference type="NCBI Taxonomy" id="1255257"/>
    <lineage>
        <taxon>Bacteria</taxon>
        <taxon>Pseudomonadati</taxon>
        <taxon>Pseudomonadota</taxon>
        <taxon>Gammaproteobacteria</taxon>
        <taxon>Alteromonadales</taxon>
        <taxon>Ferrimonadaceae</taxon>
        <taxon>Ferrimonas</taxon>
    </lineage>
</organism>
<dbReference type="Pfam" id="PF13759">
    <property type="entry name" value="2OG-FeII_Oxy_5"/>
    <property type="match status" value="1"/>
</dbReference>
<proteinExistence type="predicted"/>
<evidence type="ECO:0000313" key="3">
    <source>
        <dbReference type="Proteomes" id="UP001501600"/>
    </source>
</evidence>
<dbReference type="SMART" id="SM00028">
    <property type="entry name" value="TPR"/>
    <property type="match status" value="6"/>
</dbReference>
<dbReference type="SUPFAM" id="SSF48452">
    <property type="entry name" value="TPR-like"/>
    <property type="match status" value="1"/>
</dbReference>
<dbReference type="Gene3D" id="2.60.120.620">
    <property type="entry name" value="q2cbj1_9rhob like domain"/>
    <property type="match status" value="1"/>
</dbReference>